<protein>
    <submittedName>
        <fullName evidence="1">Uncharacterized protein</fullName>
    </submittedName>
</protein>
<reference evidence="1" key="1">
    <citation type="submission" date="2017-07" db="EMBL/GenBank/DDBJ databases">
        <authorList>
            <person name="Mikheyev A."/>
            <person name="Grau M."/>
        </authorList>
    </citation>
    <scope>NUCLEOTIDE SEQUENCE</scope>
    <source>
        <tissue evidence="1">Venom_gland</tissue>
    </source>
</reference>
<dbReference type="EMBL" id="IACI01112548">
    <property type="protein sequence ID" value="LAA33756.1"/>
    <property type="molecule type" value="Transcribed_RNA"/>
</dbReference>
<proteinExistence type="predicted"/>
<name>A0A2H6NJC7_9SAUR</name>
<accession>A0A2H6NJC7</accession>
<organism evidence="1">
    <name type="scientific">Micrurus carvalhoi</name>
    <dbReference type="NCBI Taxonomy" id="3147026"/>
    <lineage>
        <taxon>Eukaryota</taxon>
        <taxon>Metazoa</taxon>
        <taxon>Chordata</taxon>
        <taxon>Craniata</taxon>
        <taxon>Vertebrata</taxon>
        <taxon>Euteleostomi</taxon>
        <taxon>Lepidosauria</taxon>
        <taxon>Squamata</taxon>
        <taxon>Bifurcata</taxon>
        <taxon>Unidentata</taxon>
        <taxon>Episquamata</taxon>
        <taxon>Toxicofera</taxon>
        <taxon>Serpentes</taxon>
        <taxon>Colubroidea</taxon>
        <taxon>Elapidae</taxon>
        <taxon>Elapinae</taxon>
        <taxon>Micrurus</taxon>
    </lineage>
</organism>
<evidence type="ECO:0000313" key="1">
    <source>
        <dbReference type="EMBL" id="LAA33756.1"/>
    </source>
</evidence>
<sequence>MQVKARETQSKWLQYLCNQLNLLVVVLGEHSRVQMDTIPPEPPGANLTRGKGEVDKPQVQFLQPPLLPRSFTNIPGEVSSPRDFKKTTTKSLLGFIPQYRNQNIIFFSTKGKKSNQH</sequence>
<dbReference type="AlphaFoldDB" id="A0A2H6NJC7"/>
<reference evidence="1" key="2">
    <citation type="submission" date="2017-12" db="EMBL/GenBank/DDBJ databases">
        <title>Coralsnake Venomics: Analyses of Venom Gland Transcriptomes and Proteomes of Six Brazilian Taxa.</title>
        <authorList>
            <person name="Aird S.D."/>
            <person name="Jorge da Silva N."/>
            <person name="Qiu L."/>
            <person name="Villar-Briones A."/>
            <person name="Aparecida-Saddi V."/>
            <person name="Campos-Telles M.P."/>
            <person name="Grau M."/>
            <person name="Mikheyev A.S."/>
        </authorList>
    </citation>
    <scope>NUCLEOTIDE SEQUENCE</scope>
    <source>
        <tissue evidence="1">Venom_gland</tissue>
    </source>
</reference>